<dbReference type="InterPro" id="IPR036909">
    <property type="entry name" value="Cyt_c-like_dom_sf"/>
</dbReference>
<keyword evidence="5 6" id="KW-0408">Iron</keyword>
<reference evidence="9 10" key="1">
    <citation type="submission" date="2016-11" db="EMBL/GenBank/DDBJ databases">
        <authorList>
            <person name="Jaros S."/>
            <person name="Januszkiewicz K."/>
            <person name="Wedrychowicz H."/>
        </authorList>
    </citation>
    <scope>NUCLEOTIDE SEQUENCE [LARGE SCALE GENOMIC DNA]</scope>
    <source>
        <strain evidence="9 10">GAS138</strain>
    </source>
</reference>
<evidence type="ECO:0000256" key="7">
    <source>
        <dbReference type="SAM" id="SignalP"/>
    </source>
</evidence>
<evidence type="ECO:0000256" key="6">
    <source>
        <dbReference type="PROSITE-ProRule" id="PRU00433"/>
    </source>
</evidence>
<dbReference type="PROSITE" id="PS51007">
    <property type="entry name" value="CYTC"/>
    <property type="match status" value="1"/>
</dbReference>
<dbReference type="SUPFAM" id="SSF46626">
    <property type="entry name" value="Cytochrome c"/>
    <property type="match status" value="1"/>
</dbReference>
<dbReference type="InterPro" id="IPR050597">
    <property type="entry name" value="Cytochrome_c_Oxidase_Subunit"/>
</dbReference>
<keyword evidence="2 6" id="KW-0349">Heme</keyword>
<organism evidence="9 10">
    <name type="scientific">Bradyrhizobium erythrophlei</name>
    <dbReference type="NCBI Taxonomy" id="1437360"/>
    <lineage>
        <taxon>Bacteria</taxon>
        <taxon>Pseudomonadati</taxon>
        <taxon>Pseudomonadota</taxon>
        <taxon>Alphaproteobacteria</taxon>
        <taxon>Hyphomicrobiales</taxon>
        <taxon>Nitrobacteraceae</taxon>
        <taxon>Bradyrhizobium</taxon>
    </lineage>
</organism>
<dbReference type="AlphaFoldDB" id="A0A1M5XS65"/>
<feature type="signal peptide" evidence="7">
    <location>
        <begin position="1"/>
        <end position="23"/>
    </location>
</feature>
<protein>
    <submittedName>
        <fullName evidence="9">Cytochrome c553</fullName>
    </submittedName>
</protein>
<dbReference type="InterPro" id="IPR009056">
    <property type="entry name" value="Cyt_c-like_dom"/>
</dbReference>
<keyword evidence="7" id="KW-0732">Signal</keyword>
<feature type="chain" id="PRO_5012070431" evidence="7">
    <location>
        <begin position="24"/>
        <end position="119"/>
    </location>
</feature>
<dbReference type="PANTHER" id="PTHR33751:SF9">
    <property type="entry name" value="CYTOCHROME C4"/>
    <property type="match status" value="1"/>
</dbReference>
<evidence type="ECO:0000313" key="9">
    <source>
        <dbReference type="EMBL" id="SHI02388.1"/>
    </source>
</evidence>
<keyword evidence="4" id="KW-0249">Electron transport</keyword>
<dbReference type="Proteomes" id="UP000189796">
    <property type="component" value="Chromosome I"/>
</dbReference>
<dbReference type="Pfam" id="PF00034">
    <property type="entry name" value="Cytochrom_C"/>
    <property type="match status" value="1"/>
</dbReference>
<dbReference type="GO" id="GO:0046872">
    <property type="term" value="F:metal ion binding"/>
    <property type="evidence" value="ECO:0007669"/>
    <property type="project" value="UniProtKB-KW"/>
</dbReference>
<evidence type="ECO:0000256" key="4">
    <source>
        <dbReference type="ARBA" id="ARBA00022982"/>
    </source>
</evidence>
<evidence type="ECO:0000256" key="1">
    <source>
        <dbReference type="ARBA" id="ARBA00022448"/>
    </source>
</evidence>
<evidence type="ECO:0000313" key="10">
    <source>
        <dbReference type="Proteomes" id="UP000189796"/>
    </source>
</evidence>
<gene>
    <name evidence="9" type="ORF">SAMN05443248_7558</name>
</gene>
<dbReference type="EMBL" id="LT670817">
    <property type="protein sequence ID" value="SHI02388.1"/>
    <property type="molecule type" value="Genomic_DNA"/>
</dbReference>
<keyword evidence="3 6" id="KW-0479">Metal-binding</keyword>
<proteinExistence type="predicted"/>
<accession>A0A1M5XS65</accession>
<keyword evidence="1" id="KW-0813">Transport</keyword>
<evidence type="ECO:0000256" key="3">
    <source>
        <dbReference type="ARBA" id="ARBA00022723"/>
    </source>
</evidence>
<dbReference type="GO" id="GO:0009055">
    <property type="term" value="F:electron transfer activity"/>
    <property type="evidence" value="ECO:0007669"/>
    <property type="project" value="InterPro"/>
</dbReference>
<evidence type="ECO:0000259" key="8">
    <source>
        <dbReference type="PROSITE" id="PS51007"/>
    </source>
</evidence>
<dbReference type="PROSITE" id="PS51257">
    <property type="entry name" value="PROKAR_LIPOPROTEIN"/>
    <property type="match status" value="1"/>
</dbReference>
<evidence type="ECO:0000256" key="5">
    <source>
        <dbReference type="ARBA" id="ARBA00023004"/>
    </source>
</evidence>
<feature type="domain" description="Cytochrome c" evidence="8">
    <location>
        <begin position="32"/>
        <end position="110"/>
    </location>
</feature>
<name>A0A1M5XS65_9BRAD</name>
<dbReference type="RefSeq" id="WP_172842766.1">
    <property type="nucleotide sequence ID" value="NZ_LT670817.1"/>
</dbReference>
<dbReference type="GO" id="GO:0020037">
    <property type="term" value="F:heme binding"/>
    <property type="evidence" value="ECO:0007669"/>
    <property type="project" value="InterPro"/>
</dbReference>
<dbReference type="PANTHER" id="PTHR33751">
    <property type="entry name" value="CBB3-TYPE CYTOCHROME C OXIDASE SUBUNIT FIXP"/>
    <property type="match status" value="1"/>
</dbReference>
<evidence type="ECO:0000256" key="2">
    <source>
        <dbReference type="ARBA" id="ARBA00022617"/>
    </source>
</evidence>
<dbReference type="Gene3D" id="1.10.760.10">
    <property type="entry name" value="Cytochrome c-like domain"/>
    <property type="match status" value="1"/>
</dbReference>
<sequence>MRSTRPKAVQLLLSSLAALSLLAACGNVCVAGDVKAGRAKALMCQACHGLDGLSKVPDAPNIAGQPEPYLVAQMQAFKSGARKNDAMSVVAPSLSDADIEDLSAYFSAIEISVGKLPGG</sequence>